<name>A0A940S4P6_9RHOB</name>
<dbReference type="Proteomes" id="UP000675940">
    <property type="component" value="Unassembled WGS sequence"/>
</dbReference>
<feature type="region of interest" description="Disordered" evidence="1">
    <location>
        <begin position="86"/>
        <end position="175"/>
    </location>
</feature>
<evidence type="ECO:0000313" key="2">
    <source>
        <dbReference type="EMBL" id="MBP0484100.1"/>
    </source>
</evidence>
<dbReference type="EMBL" id="JAGISH010000009">
    <property type="protein sequence ID" value="MBP0484100.1"/>
    <property type="molecule type" value="Genomic_DNA"/>
</dbReference>
<feature type="compositionally biased region" description="Basic and acidic residues" evidence="1">
    <location>
        <begin position="91"/>
        <end position="113"/>
    </location>
</feature>
<gene>
    <name evidence="2" type="ORF">J5474_16590</name>
</gene>
<evidence type="ECO:0000256" key="1">
    <source>
        <dbReference type="SAM" id="MobiDB-lite"/>
    </source>
</evidence>
<proteinExistence type="predicted"/>
<dbReference type="AlphaFoldDB" id="A0A940S4P6"/>
<sequence length="215" mass="22932">MQLAGLSYLSAPQVTGHPHALPGAPEKKPPLAEVQPILDARRPETQLGRNSPRTFYFAVQNEPDPVAHNPPPSIMQIKISQMLQDQVVGEQLEKDDVVSRKPANADDASKAEPAHNTPDSAQAETAGATEPSEASTRAEAPREPLPFQKAARKRIAPEKPAIEKAAPVPERAPMNMPVKAVDPASVNPQINASMAPAGYEEAASISRTDVLSTLP</sequence>
<organism evidence="2 3">
    <name type="scientific">Sagittula salina</name>
    <dbReference type="NCBI Taxonomy" id="2820268"/>
    <lineage>
        <taxon>Bacteria</taxon>
        <taxon>Pseudomonadati</taxon>
        <taxon>Pseudomonadota</taxon>
        <taxon>Alphaproteobacteria</taxon>
        <taxon>Rhodobacterales</taxon>
        <taxon>Roseobacteraceae</taxon>
        <taxon>Sagittula</taxon>
    </lineage>
</organism>
<evidence type="ECO:0000313" key="3">
    <source>
        <dbReference type="Proteomes" id="UP000675940"/>
    </source>
</evidence>
<comment type="caution">
    <text evidence="2">The sequence shown here is derived from an EMBL/GenBank/DDBJ whole genome shotgun (WGS) entry which is preliminary data.</text>
</comment>
<protein>
    <submittedName>
        <fullName evidence="2">Uncharacterized protein</fullName>
    </submittedName>
</protein>
<dbReference type="RefSeq" id="WP_209362096.1">
    <property type="nucleotide sequence ID" value="NZ_JAGISH010000009.1"/>
</dbReference>
<keyword evidence="3" id="KW-1185">Reference proteome</keyword>
<reference evidence="2" key="1">
    <citation type="submission" date="2021-03" db="EMBL/GenBank/DDBJ databases">
        <title>Sagittula salina sp. nov. strain M10.9X isolated from the marine waste.</title>
        <authorList>
            <person name="Satari L."/>
            <person name="Molina-Menor E."/>
            <person name="Vidal-Verdu A."/>
            <person name="Pascual J."/>
            <person name="Pereto J."/>
            <person name="Porcar M."/>
        </authorList>
    </citation>
    <scope>NUCLEOTIDE SEQUENCE</scope>
    <source>
        <strain evidence="2">M10.9X</strain>
    </source>
</reference>
<accession>A0A940S4P6</accession>
<feature type="region of interest" description="Disordered" evidence="1">
    <location>
        <begin position="1"/>
        <end position="74"/>
    </location>
</feature>